<evidence type="ECO:0000256" key="23">
    <source>
        <dbReference type="SAM" id="Phobius"/>
    </source>
</evidence>
<keyword evidence="14 23" id="KW-1133">Transmembrane helix</keyword>
<dbReference type="Proteomes" id="UP000076584">
    <property type="component" value="Unassembled WGS sequence"/>
</dbReference>
<dbReference type="STRING" id="1573173.A0A161X260"/>
<evidence type="ECO:0000256" key="9">
    <source>
        <dbReference type="ARBA" id="ARBA00022679"/>
    </source>
</evidence>
<keyword evidence="12" id="KW-0418">Kinase</keyword>
<dbReference type="FunFam" id="3.30.470.20:FF:000036">
    <property type="entry name" value="Inositol hexakisphosphate and diphosphoinositol-pentakisphosphate kinase"/>
    <property type="match status" value="1"/>
</dbReference>
<feature type="compositionally biased region" description="Polar residues" evidence="22">
    <location>
        <begin position="1274"/>
        <end position="1283"/>
    </location>
</feature>
<feature type="transmembrane region" description="Helical" evidence="23">
    <location>
        <begin position="464"/>
        <end position="483"/>
    </location>
</feature>
<dbReference type="SUPFAM" id="SSF56059">
    <property type="entry name" value="Glutathione synthetase ATP-binding domain-like"/>
    <property type="match status" value="1"/>
</dbReference>
<evidence type="ECO:0000256" key="4">
    <source>
        <dbReference type="ARBA" id="ARBA00010992"/>
    </source>
</evidence>
<dbReference type="InterPro" id="IPR036259">
    <property type="entry name" value="MFS_trans_sf"/>
</dbReference>
<feature type="compositionally biased region" description="Polar residues" evidence="22">
    <location>
        <begin position="757"/>
        <end position="778"/>
    </location>
</feature>
<dbReference type="PANTHER" id="PTHR12750">
    <property type="entry name" value="DIPHOSPHOINOSITOL PENTAKISPHOSPHATE KINASE"/>
    <property type="match status" value="1"/>
</dbReference>
<evidence type="ECO:0000256" key="8">
    <source>
        <dbReference type="ARBA" id="ARBA00022553"/>
    </source>
</evidence>
<keyword evidence="26" id="KW-1185">Reference proteome</keyword>
<dbReference type="Pfam" id="PF00328">
    <property type="entry name" value="His_Phos_2"/>
    <property type="match status" value="1"/>
</dbReference>
<name>A0A161X260_COLIC</name>
<dbReference type="FunFam" id="1.20.1250.20:FF:000313">
    <property type="entry name" value="MFS quinate transporter"/>
    <property type="match status" value="1"/>
</dbReference>
<feature type="domain" description="Major facilitator superfamily (MFS) profile" evidence="24">
    <location>
        <begin position="26"/>
        <end position="487"/>
    </location>
</feature>
<feature type="region of interest" description="Disordered" evidence="22">
    <location>
        <begin position="518"/>
        <end position="649"/>
    </location>
</feature>
<keyword evidence="6" id="KW-0813">Transport</keyword>
<dbReference type="EMBL" id="LFIW01000193">
    <property type="protein sequence ID" value="KZL87766.1"/>
    <property type="molecule type" value="Genomic_DNA"/>
</dbReference>
<feature type="region of interest" description="Disordered" evidence="22">
    <location>
        <begin position="1214"/>
        <end position="1348"/>
    </location>
</feature>
<feature type="compositionally biased region" description="Basic and acidic residues" evidence="22">
    <location>
        <begin position="2079"/>
        <end position="2088"/>
    </location>
</feature>
<dbReference type="PROSITE" id="PS00217">
    <property type="entry name" value="SUGAR_TRANSPORT_2"/>
    <property type="match status" value="1"/>
</dbReference>
<feature type="region of interest" description="Disordered" evidence="22">
    <location>
        <begin position="673"/>
        <end position="718"/>
    </location>
</feature>
<feature type="region of interest" description="Disordered" evidence="22">
    <location>
        <begin position="1677"/>
        <end position="1701"/>
    </location>
</feature>
<dbReference type="PRINTS" id="PR00171">
    <property type="entry name" value="SUGRTRNSPORT"/>
</dbReference>
<dbReference type="Pfam" id="PF00083">
    <property type="entry name" value="Sugar_tr"/>
    <property type="match status" value="1"/>
</dbReference>
<feature type="coiled-coil region" evidence="21">
    <location>
        <begin position="1592"/>
        <end position="1619"/>
    </location>
</feature>
<proteinExistence type="inferred from homology"/>
<dbReference type="GO" id="GO:0052723">
    <property type="term" value="F:inositol hexakisphosphate 1-kinase activity"/>
    <property type="evidence" value="ECO:0007669"/>
    <property type="project" value="UniProtKB-ARBA"/>
</dbReference>
<comment type="subcellular location">
    <subcellularLocation>
        <location evidence="2">Cytoplasm</location>
        <location evidence="2">Cytoskeleton</location>
    </subcellularLocation>
    <subcellularLocation>
        <location evidence="1">Membrane</location>
        <topology evidence="1">Multi-pass membrane protein</topology>
    </subcellularLocation>
</comment>
<keyword evidence="10 23" id="KW-0812">Transmembrane</keyword>
<feature type="compositionally biased region" description="Basic and acidic residues" evidence="22">
    <location>
        <begin position="803"/>
        <end position="825"/>
    </location>
</feature>
<evidence type="ECO:0000256" key="21">
    <source>
        <dbReference type="SAM" id="Coils"/>
    </source>
</evidence>
<evidence type="ECO:0000256" key="2">
    <source>
        <dbReference type="ARBA" id="ARBA00004245"/>
    </source>
</evidence>
<organism evidence="25 26">
    <name type="scientific">Colletotrichum incanum</name>
    <name type="common">Soybean anthracnose fungus</name>
    <dbReference type="NCBI Taxonomy" id="1573173"/>
    <lineage>
        <taxon>Eukaryota</taxon>
        <taxon>Fungi</taxon>
        <taxon>Dikarya</taxon>
        <taxon>Ascomycota</taxon>
        <taxon>Pezizomycotina</taxon>
        <taxon>Sordariomycetes</taxon>
        <taxon>Hypocreomycetidae</taxon>
        <taxon>Glomerellales</taxon>
        <taxon>Glomerellaceae</taxon>
        <taxon>Colletotrichum</taxon>
        <taxon>Colletotrichum spaethianum species complex</taxon>
    </lineage>
</organism>
<feature type="region of interest" description="Disordered" evidence="22">
    <location>
        <begin position="1775"/>
        <end position="1832"/>
    </location>
</feature>
<comment type="similarity">
    <text evidence="3">Belongs to the histidine acid phosphatase family. VIP1 subfamily.</text>
</comment>
<comment type="similarity">
    <text evidence="4">Belongs to the major facilitator superfamily. Sugar transporter (TC 2.A.1.1) family.</text>
</comment>
<dbReference type="PROSITE" id="PS00216">
    <property type="entry name" value="SUGAR_TRANSPORT_1"/>
    <property type="match status" value="1"/>
</dbReference>
<keyword evidence="7" id="KW-0963">Cytoplasm</keyword>
<dbReference type="GO" id="GO:0022857">
    <property type="term" value="F:transmembrane transporter activity"/>
    <property type="evidence" value="ECO:0007669"/>
    <property type="project" value="InterPro"/>
</dbReference>
<comment type="catalytic activity">
    <reaction evidence="17">
        <text>5-diphospho-1D-myo-inositol 1,2,3,4,6-pentakisphosphate + ATP + H(+) = 1,5-bis(diphospho)-1D-myo-inositol 2,3,4,6-tetrakisphosphate + ADP</text>
        <dbReference type="Rhea" id="RHEA:10276"/>
        <dbReference type="ChEBI" id="CHEBI:15378"/>
        <dbReference type="ChEBI" id="CHEBI:30616"/>
        <dbReference type="ChEBI" id="CHEBI:58628"/>
        <dbReference type="ChEBI" id="CHEBI:77983"/>
        <dbReference type="ChEBI" id="CHEBI:456216"/>
        <dbReference type="EC" id="2.7.4.24"/>
    </reaction>
    <physiologicalReaction direction="left-to-right" evidence="17">
        <dbReference type="Rhea" id="RHEA:10277"/>
    </physiologicalReaction>
</comment>
<dbReference type="GO" id="GO:0006020">
    <property type="term" value="P:inositol metabolic process"/>
    <property type="evidence" value="ECO:0007669"/>
    <property type="project" value="TreeGrafter"/>
</dbReference>
<comment type="caution">
    <text evidence="25">The sequence shown here is derived from an EMBL/GenBank/DDBJ whole genome shotgun (WGS) entry which is preliminary data.</text>
</comment>
<dbReference type="Pfam" id="PF08443">
    <property type="entry name" value="RimK"/>
    <property type="match status" value="1"/>
</dbReference>
<dbReference type="PROSITE" id="PS50850">
    <property type="entry name" value="MFS"/>
    <property type="match status" value="1"/>
</dbReference>
<dbReference type="InterPro" id="IPR040557">
    <property type="entry name" value="VIP1_N"/>
</dbReference>
<feature type="compositionally biased region" description="Pro residues" evidence="22">
    <location>
        <begin position="1332"/>
        <end position="1346"/>
    </location>
</feature>
<reference evidence="25 26" key="1">
    <citation type="submission" date="2015-06" db="EMBL/GenBank/DDBJ databases">
        <title>Survival trade-offs in plant roots during colonization by closely related pathogenic and mutualistic fungi.</title>
        <authorList>
            <person name="Hacquard S."/>
            <person name="Kracher B."/>
            <person name="Hiruma K."/>
            <person name="Weinman A."/>
            <person name="Muench P."/>
            <person name="Garrido Oter R."/>
            <person name="Ver Loren van Themaat E."/>
            <person name="Dallerey J.-F."/>
            <person name="Damm U."/>
            <person name="Henrissat B."/>
            <person name="Lespinet O."/>
            <person name="Thon M."/>
            <person name="Kemen E."/>
            <person name="McHardy A.C."/>
            <person name="Schulze-Lefert P."/>
            <person name="O'Connell R.J."/>
        </authorList>
    </citation>
    <scope>NUCLEOTIDE SEQUENCE [LARGE SCALE GENOMIC DNA]</scope>
    <source>
        <strain evidence="25 26">MAFF 238704</strain>
    </source>
</reference>
<evidence type="ECO:0000256" key="15">
    <source>
        <dbReference type="ARBA" id="ARBA00023136"/>
    </source>
</evidence>
<dbReference type="InterPro" id="IPR013651">
    <property type="entry name" value="ATP-grasp_RimK-type"/>
</dbReference>
<feature type="transmembrane region" description="Helical" evidence="23">
    <location>
        <begin position="287"/>
        <end position="305"/>
    </location>
</feature>
<dbReference type="InterPro" id="IPR037446">
    <property type="entry name" value="His_Pase_VIP1"/>
</dbReference>
<feature type="compositionally biased region" description="Low complexity" evidence="22">
    <location>
        <begin position="636"/>
        <end position="645"/>
    </location>
</feature>
<evidence type="ECO:0000256" key="22">
    <source>
        <dbReference type="SAM" id="MobiDB-lite"/>
    </source>
</evidence>
<dbReference type="Pfam" id="PF18086">
    <property type="entry name" value="PPIP5K2_N"/>
    <property type="match status" value="1"/>
</dbReference>
<dbReference type="SMR" id="A0A161X260"/>
<evidence type="ECO:0000256" key="5">
    <source>
        <dbReference type="ARBA" id="ARBA00012893"/>
    </source>
</evidence>
<feature type="compositionally biased region" description="Low complexity" evidence="22">
    <location>
        <begin position="538"/>
        <end position="578"/>
    </location>
</feature>
<feature type="transmembrane region" description="Helical" evidence="23">
    <location>
        <begin position="397"/>
        <end position="420"/>
    </location>
</feature>
<dbReference type="InterPro" id="IPR005829">
    <property type="entry name" value="Sugar_transporter_CS"/>
</dbReference>
<evidence type="ECO:0000256" key="13">
    <source>
        <dbReference type="ARBA" id="ARBA00022840"/>
    </source>
</evidence>
<dbReference type="GO" id="GO:0052843">
    <property type="term" value="F:inositol-1-diphosphate-2,3,4,5,6-pentakisphosphate diphosphatase activity"/>
    <property type="evidence" value="ECO:0007669"/>
    <property type="project" value="UniProtKB-ARBA"/>
</dbReference>
<evidence type="ECO:0000256" key="10">
    <source>
        <dbReference type="ARBA" id="ARBA00022692"/>
    </source>
</evidence>
<feature type="compositionally biased region" description="Polar residues" evidence="22">
    <location>
        <begin position="701"/>
        <end position="718"/>
    </location>
</feature>
<evidence type="ECO:0000256" key="6">
    <source>
        <dbReference type="ARBA" id="ARBA00022448"/>
    </source>
</evidence>
<dbReference type="PANTHER" id="PTHR12750:SF9">
    <property type="entry name" value="INOSITOL HEXAKISPHOSPHATE AND DIPHOSPHOINOSITOL-PENTAKISPHOSPHATE KINASE"/>
    <property type="match status" value="1"/>
</dbReference>
<evidence type="ECO:0000256" key="18">
    <source>
        <dbReference type="ARBA" id="ARBA00034629"/>
    </source>
</evidence>
<dbReference type="FunFam" id="3.40.50.11950:FF:000002">
    <property type="entry name" value="Inositol hexakisphosphate and diphosphoinositol-pentakisphosphate kinase"/>
    <property type="match status" value="1"/>
</dbReference>
<sequence length="2158" mass="236773">MSLISDTTAAVKNSPREIFNWYLFGCTWIWSFSGVAKGFDEGNIASLVTMAVFKKRFGIDQQSESEYSNTKGWIVAIATAGAVFGCLACVKLTEKLGRKLTMQIFTVVYIAGILGQTFASGSLAGLYISRIVSGIGIGATTVLPPIYISEIAPRSIRGLLTLQYTCCQQLGVVFGFFFNYGITKHFAGSQTQWQLPTALQIAPAVLWGLGTLFTPEPARFLLSRGKSGEALQVLCDFRKLPADHPYVREEFGAMEAQLEHEMEIVAGASVLDLAKETWTDMPNRRRFVLMFLAHLFSQWSGANAITQYSPSIFGYLGIQGEEGRLLATGVYAIVKFVSVLVFSVFVIDFIGRRRSLITGVSLQIATLLFVGIYLKATNGRSAEEISGNPASRRASEASIVAIYLHAIAWSIGWFSIPYLVTAEVFPIRIRSLCVSVLMAFHWAFYFGCSRAMPSLLAATERYGAFIFFAAICSVSLVYVYLAMPETSGRSLESMESLFSRPWYTVHKVAYPKAEDLAAAAAPRDEETQDGKPSAAHMPARSASFTTPASPAAAAAPAPASPLNPNSQSSLSSSPSHPAVNTTAPTDIPLRSRPGRSISHSLNISSSASRKSRHAEPGTTDAHSATASLSMPPPSSVPLKSPRSSLCRSRRESNNSLEAWSDSALQFADADELDTPRLMSGPSQHQQDSTAPYRPLPEPALTTRTSFSSESEPKRTSVSSVFSVYSLASARGVVPSSSAPATQSSAASTNGSDGGPSRSVSGIMSSGKPVTNASQPGTEVSNVTVTTSSNGQNGNAASGGHHLTPRDTNTHAHHDVIKRPRPERPQPTRSRSRNKRRFSGSTGASSHSPSSDRGLLHNKEKEEVKPAPWGVIGVCALDVKARSKPSRNILNRLIANREFDVVVFGDKVILDEEVENWPMCDYLISFYSDGFPLDKAIAYVKARKPFCVNDVPMQKILWDRRLCLNILDRIGVPTPSRIEVNRDGGPKILTADTAKHIKEITGITMDPEELGYNRLPRKVELLDDGDILSVDGTLLKKPFVEKPVSGEDHNIIIYFPKSTGGGARRLFRKIGNKSSEYDPDLNIPRAILEPENSYIYEKFMRVDNAEDVKAYTVGPNYCHAETRKSPVVDGVVRRNTHGKELRYVTALDPEEKEIASKISTSFGQRVCGFDFLRAGGKSYVIDVNGWSFVKDNDDYYDHCANILKDVFVKERLRKGGVTSPAPSPAPSDMTDPLASRGKEKESQPIPVPPTQNKSLSSISAVSEKLPQESKPAPSSIPTQTSESALPSAVTSSCTSPTLPPPPPLVDPAIASVPSTTGSATPSATPSLKGEGTVPPPEETPVPPPPPKHSWKLKGIVSVIRHADRTPKQKYKFTFHTAPFIELLKGHQEEVLLIGEAALASVLQAVDVALRAGVEDRTKLKSLRNVLVKKGGWAGTKVQIKPMFRKKKTEEVAVSAGDELSQVLKEGVETDFAEKSEEAVAKTGNSSPSRMPPKRHDSLSGVTMSRITAAEESLVLDKLQLIVKWGGEPTHSARYQAQELGENMRNDFNLLNRDVLDEVHVFSSSERRVTTSAQIWASAFLDRKDLPEDFITIRKDLLDDSNAAKDEMDKVKKKLKGLLRKGNERPPQFAWPEKMPEPSEVQTRVVQLMNFHRRVMHYNYTKLHNGSAVASLNNAIANPGTEKPANGDGSASTSSTSSSLSQANAVSNIQPRWCCGEDAELFRERWEKLFTEFCDGDKVDPSKISELYDTMKFDALHNRQFLEWVFTPPKAMLEEEYGIKEKEKESKESSKDGKSTEKASDEGKSSQESREERRDVSGSSDKAEKSEASKSSTSVRRIFRRRSFLNGLRHGEAAPPEQYFHLYKGNTQTKAKTDARFEPLRELYQLAKVLFDFICPQEYGISDGEKLEIGLLTSLPLLKEIVQDLEEMQASNDAKSFFYFTKESHIYTLLNCIFEGGIETKIKRSTIPELDYLSQICFELYESETKAPADTPDGGEEQMFAYSIRITISPGCHVFDPLDVQLDSKHCISCAPRRSLVPHGDWMQVIRTLRAKFNQVKLPKTFLAINLSDLFSFEDNERRDSDSEGLEMKALHPKPKAKAGQADITTGETQAESEVLIEAGQALASVSSVVMEPEEPVSPRTKPSASDTATISQVAESSEQ</sequence>
<dbReference type="GO" id="GO:0005524">
    <property type="term" value="F:ATP binding"/>
    <property type="evidence" value="ECO:0007669"/>
    <property type="project" value="UniProtKB-KW"/>
</dbReference>
<evidence type="ECO:0000256" key="20">
    <source>
        <dbReference type="ARBA" id="ARBA00075553"/>
    </source>
</evidence>
<dbReference type="Gene3D" id="3.30.470.20">
    <property type="entry name" value="ATP-grasp fold, B domain"/>
    <property type="match status" value="1"/>
</dbReference>
<feature type="region of interest" description="Disordered" evidence="22">
    <location>
        <begin position="2079"/>
        <end position="2109"/>
    </location>
</feature>
<evidence type="ECO:0000256" key="11">
    <source>
        <dbReference type="ARBA" id="ARBA00022741"/>
    </source>
</evidence>
<dbReference type="InterPro" id="IPR005828">
    <property type="entry name" value="MFS_sugar_transport-like"/>
</dbReference>
<evidence type="ECO:0000256" key="19">
    <source>
        <dbReference type="ARBA" id="ARBA00071668"/>
    </source>
</evidence>
<evidence type="ECO:0000256" key="16">
    <source>
        <dbReference type="ARBA" id="ARBA00023212"/>
    </source>
</evidence>
<dbReference type="SUPFAM" id="SSF53254">
    <property type="entry name" value="Phosphoglycerate mutase-like"/>
    <property type="match status" value="1"/>
</dbReference>
<dbReference type="Gene3D" id="3.40.50.1240">
    <property type="entry name" value="Phosphoglycerate mutase-like"/>
    <property type="match status" value="1"/>
</dbReference>
<feature type="compositionally biased region" description="Polar residues" evidence="22">
    <location>
        <begin position="680"/>
        <end position="689"/>
    </location>
</feature>
<dbReference type="GO" id="GO:0033857">
    <property type="term" value="F:5-diphosphoinositol pentakisphosphate 1-kinase activity"/>
    <property type="evidence" value="ECO:0007669"/>
    <property type="project" value="TreeGrafter"/>
</dbReference>
<evidence type="ECO:0000256" key="1">
    <source>
        <dbReference type="ARBA" id="ARBA00004141"/>
    </source>
</evidence>
<feature type="compositionally biased region" description="Low complexity" evidence="22">
    <location>
        <begin position="734"/>
        <end position="748"/>
    </location>
</feature>
<feature type="transmembrane region" description="Helical" evidence="23">
    <location>
        <begin position="160"/>
        <end position="181"/>
    </location>
</feature>
<evidence type="ECO:0000256" key="12">
    <source>
        <dbReference type="ARBA" id="ARBA00022777"/>
    </source>
</evidence>
<feature type="region of interest" description="Disordered" evidence="22">
    <location>
        <begin position="1472"/>
        <end position="1498"/>
    </location>
</feature>
<dbReference type="GO" id="GO:0005856">
    <property type="term" value="C:cytoskeleton"/>
    <property type="evidence" value="ECO:0007669"/>
    <property type="project" value="UniProtKB-SubCell"/>
</dbReference>
<feature type="transmembrane region" description="Helical" evidence="23">
    <location>
        <begin position="193"/>
        <end position="214"/>
    </location>
</feature>
<feature type="transmembrane region" description="Helical" evidence="23">
    <location>
        <begin position="21"/>
        <end position="39"/>
    </location>
</feature>
<dbReference type="GO" id="GO:0005829">
    <property type="term" value="C:cytosol"/>
    <property type="evidence" value="ECO:0007669"/>
    <property type="project" value="TreeGrafter"/>
</dbReference>
<evidence type="ECO:0000256" key="14">
    <source>
        <dbReference type="ARBA" id="ARBA00022989"/>
    </source>
</evidence>
<keyword evidence="21" id="KW-0175">Coiled coil</keyword>
<keyword evidence="13" id="KW-0067">ATP-binding</keyword>
<dbReference type="NCBIfam" id="TIGR00879">
    <property type="entry name" value="SP"/>
    <property type="match status" value="1"/>
</dbReference>
<comment type="catalytic activity">
    <reaction evidence="18">
        <text>1D-myo-inositol hexakisphosphate + ATP = 1-diphospho-1D-myo-inositol 2,3,4,5,6-pentakisphosphate + ADP</text>
        <dbReference type="Rhea" id="RHEA:37459"/>
        <dbReference type="ChEBI" id="CHEBI:30616"/>
        <dbReference type="ChEBI" id="CHEBI:58130"/>
        <dbReference type="ChEBI" id="CHEBI:74946"/>
        <dbReference type="ChEBI" id="CHEBI:456216"/>
        <dbReference type="EC" id="2.7.4.24"/>
    </reaction>
    <physiologicalReaction direction="left-to-right" evidence="18">
        <dbReference type="Rhea" id="RHEA:37460"/>
    </physiologicalReaction>
</comment>
<feature type="region of interest" description="Disordered" evidence="22">
    <location>
        <begin position="733"/>
        <end position="861"/>
    </location>
</feature>
<feature type="compositionally biased region" description="Low complexity" evidence="22">
    <location>
        <begin position="779"/>
        <end position="799"/>
    </location>
</feature>
<feature type="compositionally biased region" description="Low complexity" evidence="22">
    <location>
        <begin position="838"/>
        <end position="850"/>
    </location>
</feature>
<evidence type="ECO:0000256" key="17">
    <source>
        <dbReference type="ARBA" id="ARBA00033696"/>
    </source>
</evidence>
<evidence type="ECO:0000313" key="26">
    <source>
        <dbReference type="Proteomes" id="UP000076584"/>
    </source>
</evidence>
<feature type="compositionally biased region" description="Low complexity" evidence="22">
    <location>
        <begin position="1309"/>
        <end position="1325"/>
    </location>
</feature>
<protein>
    <recommendedName>
        <fullName evidence="19">Inositol hexakisphosphate and diphosphoinositol-pentakisphosphate kinase</fullName>
        <ecNumber evidence="5">2.7.4.24</ecNumber>
    </recommendedName>
    <alternativeName>
        <fullName evidence="20">InsP6 and PP-IP5 kinase</fullName>
    </alternativeName>
</protein>
<feature type="compositionally biased region" description="Low complexity" evidence="22">
    <location>
        <begin position="596"/>
        <end position="608"/>
    </location>
</feature>
<keyword evidence="9" id="KW-0808">Transferase</keyword>
<evidence type="ECO:0000256" key="7">
    <source>
        <dbReference type="ARBA" id="ARBA00022490"/>
    </source>
</evidence>
<evidence type="ECO:0000259" key="24">
    <source>
        <dbReference type="PROSITE" id="PS50850"/>
    </source>
</evidence>
<feature type="compositionally biased region" description="Polar residues" evidence="22">
    <location>
        <begin position="1249"/>
        <end position="1259"/>
    </location>
</feature>
<feature type="transmembrane region" description="Helical" evidence="23">
    <location>
        <begin position="72"/>
        <end position="90"/>
    </location>
</feature>
<feature type="transmembrane region" description="Helical" evidence="23">
    <location>
        <begin position="127"/>
        <end position="148"/>
    </location>
</feature>
<dbReference type="InterPro" id="IPR020846">
    <property type="entry name" value="MFS_dom"/>
</dbReference>
<feature type="compositionally biased region" description="Polar residues" evidence="22">
    <location>
        <begin position="2139"/>
        <end position="2158"/>
    </location>
</feature>
<feature type="transmembrane region" description="Helical" evidence="23">
    <location>
        <begin position="325"/>
        <end position="349"/>
    </location>
</feature>
<keyword evidence="8" id="KW-0597">Phosphoprotein</keyword>
<dbReference type="InterPro" id="IPR003663">
    <property type="entry name" value="Sugar/inositol_transpt"/>
</dbReference>
<keyword evidence="16" id="KW-0206">Cytoskeleton</keyword>
<dbReference type="Gene3D" id="1.20.1250.20">
    <property type="entry name" value="MFS general substrate transporter like domains"/>
    <property type="match status" value="1"/>
</dbReference>
<dbReference type="GO" id="GO:0032958">
    <property type="term" value="P:inositol phosphate biosynthetic process"/>
    <property type="evidence" value="ECO:0007669"/>
    <property type="project" value="TreeGrafter"/>
</dbReference>
<feature type="transmembrane region" description="Helical" evidence="23">
    <location>
        <begin position="432"/>
        <end position="452"/>
    </location>
</feature>
<feature type="transmembrane region" description="Helical" evidence="23">
    <location>
        <begin position="102"/>
        <end position="121"/>
    </location>
</feature>
<keyword evidence="11" id="KW-0547">Nucleotide-binding</keyword>
<dbReference type="InterPro" id="IPR000560">
    <property type="entry name" value="His_Pase_clade-2"/>
</dbReference>
<dbReference type="GO" id="GO:0016020">
    <property type="term" value="C:membrane"/>
    <property type="evidence" value="ECO:0007669"/>
    <property type="project" value="UniProtKB-SubCell"/>
</dbReference>
<keyword evidence="15 23" id="KW-0472">Membrane</keyword>
<dbReference type="Gene3D" id="3.40.50.11950">
    <property type="match status" value="1"/>
</dbReference>
<feature type="region of interest" description="Disordered" evidence="22">
    <location>
        <begin position="2125"/>
        <end position="2158"/>
    </location>
</feature>
<feature type="compositionally biased region" description="Low complexity" evidence="22">
    <location>
        <begin position="1688"/>
        <end position="1699"/>
    </location>
</feature>
<feature type="compositionally biased region" description="Basic and acidic residues" evidence="22">
    <location>
        <begin position="1775"/>
        <end position="1826"/>
    </location>
</feature>
<gene>
    <name evidence="25" type="ORF">CI238_05587</name>
</gene>
<dbReference type="InterPro" id="IPR029033">
    <property type="entry name" value="His_PPase_superfam"/>
</dbReference>
<dbReference type="EC" id="2.7.4.24" evidence="5"/>
<evidence type="ECO:0000256" key="3">
    <source>
        <dbReference type="ARBA" id="ARBA00005609"/>
    </source>
</evidence>
<evidence type="ECO:0000313" key="25">
    <source>
        <dbReference type="EMBL" id="KZL87766.1"/>
    </source>
</evidence>
<dbReference type="SUPFAM" id="SSF103473">
    <property type="entry name" value="MFS general substrate transporter"/>
    <property type="match status" value="1"/>
</dbReference>
<accession>A0A161X260</accession>